<feature type="transmembrane region" description="Helical" evidence="1">
    <location>
        <begin position="44"/>
        <end position="67"/>
    </location>
</feature>
<accession>A0A449B9M6</accession>
<keyword evidence="1" id="KW-0472">Membrane</keyword>
<organism evidence="2 3">
    <name type="scientific">Mycoplasmopsis columbinasalis</name>
    <dbReference type="NCBI Taxonomy" id="114880"/>
    <lineage>
        <taxon>Bacteria</taxon>
        <taxon>Bacillati</taxon>
        <taxon>Mycoplasmatota</taxon>
        <taxon>Mycoplasmoidales</taxon>
        <taxon>Metamycoplasmataceae</taxon>
        <taxon>Mycoplasmopsis</taxon>
    </lineage>
</organism>
<keyword evidence="1" id="KW-1133">Transmembrane helix</keyword>
<sequence>MQNLSQFSKQEFFAQNENAVKTQTQEQLTKLLDNKTKKWGLKMLICRVVAWVLLTGLGFVLAFFLLAVVEKIKPELVSFYKENVKTYLWVLVVILFSLLVPWLITLSLLKKYRTLVLFNFDTKPLYATLFSALNINFNYENTSKTNAIGFFKNINNFQEMENNYHLTSRYPVLEAHANPFFFLKMQNLHYKGETFSQYYETSFFKRLSYLYQQRTTGKVRFTNYKKQIEHERTIDRFGIALKINTLIPDLNLTLFDFNNSHTPDNFDALQLPESYKNLLICVPNTSAFPTWASNPQMLASLSESKNKINTLRINSFGPRRKTAKINDFVVRIFGQEVYIWFDTKAQLFDLPRVPKTFSINKWTKKISRKVLEDFFALYTILNLLTPFGFSYPDTNPQVNQAAQQQTAYTQVQPQVPQQIQHQDAYHLQPQYQNNFDSQQQFTNQAVTYPQEHNVQPSVSPTQLHHSHKTQMAYSQQPVYAPRINPQTRVSRNTSNQQQTFTNQTATNEFDAMEMTASNLKAPRNNWVQTSAPNYPPKNNKNPANTNGFPNQQNLSATPPVTNVSKFNLDDQSVTALMDTNTNEFFDFDDSLFDIDLNTRVLDEKTDFETKKK</sequence>
<gene>
    <name evidence="2" type="ORF">NCTC10184_00095</name>
</gene>
<dbReference type="RefSeq" id="WP_129622740.1">
    <property type="nucleotide sequence ID" value="NZ_LR215043.1"/>
</dbReference>
<dbReference type="OrthoDB" id="394679at2"/>
<dbReference type="AlphaFoldDB" id="A0A449B9M6"/>
<dbReference type="NCBIfam" id="NF045962">
    <property type="entry name" value="MAG2810_fam"/>
    <property type="match status" value="1"/>
</dbReference>
<dbReference type="KEGG" id="mcob:NCTC10184_00095"/>
<name>A0A449B9M6_9BACT</name>
<dbReference type="EMBL" id="LR215043">
    <property type="protein sequence ID" value="VEU77882.1"/>
    <property type="molecule type" value="Genomic_DNA"/>
</dbReference>
<keyword evidence="1" id="KW-0812">Transmembrane</keyword>
<evidence type="ECO:0000256" key="1">
    <source>
        <dbReference type="SAM" id="Phobius"/>
    </source>
</evidence>
<protein>
    <submittedName>
        <fullName evidence="2">Uncharacterized protein</fullName>
    </submittedName>
</protein>
<feature type="transmembrane region" description="Helical" evidence="1">
    <location>
        <begin position="87"/>
        <end position="109"/>
    </location>
</feature>
<keyword evidence="3" id="KW-1185">Reference proteome</keyword>
<reference evidence="2 3" key="1">
    <citation type="submission" date="2019-01" db="EMBL/GenBank/DDBJ databases">
        <authorList>
            <consortium name="Pathogen Informatics"/>
        </authorList>
    </citation>
    <scope>NUCLEOTIDE SEQUENCE [LARGE SCALE GENOMIC DNA]</scope>
    <source>
        <strain evidence="2 3">NCTC10184</strain>
    </source>
</reference>
<proteinExistence type="predicted"/>
<dbReference type="Proteomes" id="UP000290876">
    <property type="component" value="Chromosome"/>
</dbReference>
<evidence type="ECO:0000313" key="2">
    <source>
        <dbReference type="EMBL" id="VEU77882.1"/>
    </source>
</evidence>
<evidence type="ECO:0000313" key="3">
    <source>
        <dbReference type="Proteomes" id="UP000290876"/>
    </source>
</evidence>